<proteinExistence type="predicted"/>
<dbReference type="EMBL" id="HBKN01029188">
    <property type="protein sequence ID" value="CAE2313221.1"/>
    <property type="molecule type" value="Transcribed_RNA"/>
</dbReference>
<name>A0A7S4NWJ8_GUITH</name>
<gene>
    <name evidence="2" type="ORF">GTHE00462_LOCUS22629</name>
</gene>
<feature type="transmembrane region" description="Helical" evidence="1">
    <location>
        <begin position="55"/>
        <end position="78"/>
    </location>
</feature>
<keyword evidence="1" id="KW-1133">Transmembrane helix</keyword>
<keyword evidence="1" id="KW-0472">Membrane</keyword>
<sequence length="127" mass="14408">MAFNNPSSRTPVSYGSATKALGYMVSMVSKAFSGEDEDEHASLLKKKKGKQENRFMLSACCCCIMILLATVIGFVWALKSMSYPGYHPPARPEWRHHDRGGRQRMHVRGRDVRDVMRTRQRGVMEGQ</sequence>
<accession>A0A7S4NWJ8</accession>
<protein>
    <submittedName>
        <fullName evidence="2">Uncharacterized protein</fullName>
    </submittedName>
</protein>
<keyword evidence="1" id="KW-0812">Transmembrane</keyword>
<reference evidence="2" key="1">
    <citation type="submission" date="2021-01" db="EMBL/GenBank/DDBJ databases">
        <authorList>
            <person name="Corre E."/>
            <person name="Pelletier E."/>
            <person name="Niang G."/>
            <person name="Scheremetjew M."/>
            <person name="Finn R."/>
            <person name="Kale V."/>
            <person name="Holt S."/>
            <person name="Cochrane G."/>
            <person name="Meng A."/>
            <person name="Brown T."/>
            <person name="Cohen L."/>
        </authorList>
    </citation>
    <scope>NUCLEOTIDE SEQUENCE</scope>
    <source>
        <strain evidence="2">CCMP 2712</strain>
    </source>
</reference>
<evidence type="ECO:0000256" key="1">
    <source>
        <dbReference type="SAM" id="Phobius"/>
    </source>
</evidence>
<organism evidence="2">
    <name type="scientific">Guillardia theta</name>
    <name type="common">Cryptophyte</name>
    <name type="synonym">Cryptomonas phi</name>
    <dbReference type="NCBI Taxonomy" id="55529"/>
    <lineage>
        <taxon>Eukaryota</taxon>
        <taxon>Cryptophyceae</taxon>
        <taxon>Pyrenomonadales</taxon>
        <taxon>Geminigeraceae</taxon>
        <taxon>Guillardia</taxon>
    </lineage>
</organism>
<evidence type="ECO:0000313" key="2">
    <source>
        <dbReference type="EMBL" id="CAE2313221.1"/>
    </source>
</evidence>
<dbReference type="AlphaFoldDB" id="A0A7S4NWJ8"/>